<dbReference type="Proteomes" id="UP000523795">
    <property type="component" value="Unassembled WGS sequence"/>
</dbReference>
<feature type="compositionally biased region" description="Low complexity" evidence="1">
    <location>
        <begin position="224"/>
        <end position="240"/>
    </location>
</feature>
<gene>
    <name evidence="3" type="ORF">HER39_04935</name>
</gene>
<organism evidence="3 4">
    <name type="scientific">Arthrobacter deserti</name>
    <dbReference type="NCBI Taxonomy" id="1742687"/>
    <lineage>
        <taxon>Bacteria</taxon>
        <taxon>Bacillati</taxon>
        <taxon>Actinomycetota</taxon>
        <taxon>Actinomycetes</taxon>
        <taxon>Micrococcales</taxon>
        <taxon>Micrococcaceae</taxon>
        <taxon>Arthrobacter</taxon>
    </lineage>
</organism>
<keyword evidence="2" id="KW-1133">Transmembrane helix</keyword>
<evidence type="ECO:0008006" key="5">
    <source>
        <dbReference type="Google" id="ProtNLM"/>
    </source>
</evidence>
<proteinExistence type="predicted"/>
<name>A0ABX1JKT6_9MICC</name>
<feature type="compositionally biased region" description="Basic and acidic residues" evidence="1">
    <location>
        <begin position="174"/>
        <end position="185"/>
    </location>
</feature>
<dbReference type="EMBL" id="JAAZSR010000048">
    <property type="protein sequence ID" value="NKX49930.1"/>
    <property type="molecule type" value="Genomic_DNA"/>
</dbReference>
<keyword evidence="2" id="KW-0812">Transmembrane</keyword>
<sequence>MTAVPPNDDEFIRQLLTESGVDTSLPLQASLRQLRSAGTGPVPAPSAELAAFMAPAAVPLRRPRRAVRGAVIGLAIAAATGLGVSGVAAASPQFHAAADQAVRQVVGFFAPAGGGPAQPAPADTLPETTDQARPEPPVSGTGAPAADEPSPGPEQAPAAPAGAGTGTPAAPAGQDREDQAGERQDLPAPGLPVPTGLPGQGSGRSGTPGLEVPAAPRPAVPSGLPDLPDLPVLRDQGGHG</sequence>
<accession>A0ABX1JKT6</accession>
<comment type="caution">
    <text evidence="3">The sequence shown here is derived from an EMBL/GenBank/DDBJ whole genome shotgun (WGS) entry which is preliminary data.</text>
</comment>
<feature type="region of interest" description="Disordered" evidence="1">
    <location>
        <begin position="113"/>
        <end position="240"/>
    </location>
</feature>
<feature type="compositionally biased region" description="Low complexity" evidence="1">
    <location>
        <begin position="153"/>
        <end position="173"/>
    </location>
</feature>
<evidence type="ECO:0000256" key="1">
    <source>
        <dbReference type="SAM" id="MobiDB-lite"/>
    </source>
</evidence>
<protein>
    <recommendedName>
        <fullName evidence="5">Anti-sigma factor</fullName>
    </recommendedName>
</protein>
<feature type="transmembrane region" description="Helical" evidence="2">
    <location>
        <begin position="70"/>
        <end position="90"/>
    </location>
</feature>
<evidence type="ECO:0000313" key="3">
    <source>
        <dbReference type="EMBL" id="NKX49930.1"/>
    </source>
</evidence>
<evidence type="ECO:0000256" key="2">
    <source>
        <dbReference type="SAM" id="Phobius"/>
    </source>
</evidence>
<reference evidence="3 4" key="1">
    <citation type="submission" date="2020-04" db="EMBL/GenBank/DDBJ databases">
        <authorList>
            <person name="Liu S."/>
        </authorList>
    </citation>
    <scope>NUCLEOTIDE SEQUENCE [LARGE SCALE GENOMIC DNA]</scope>
    <source>
        <strain evidence="3 4">CGMCC 1.15091</strain>
    </source>
</reference>
<keyword evidence="2" id="KW-0472">Membrane</keyword>
<evidence type="ECO:0000313" key="4">
    <source>
        <dbReference type="Proteomes" id="UP000523795"/>
    </source>
</evidence>
<keyword evidence="4" id="KW-1185">Reference proteome</keyword>